<protein>
    <recommendedName>
        <fullName evidence="4">O-methyltransferase C-terminal domain-containing protein</fullName>
    </recommendedName>
</protein>
<dbReference type="SUPFAM" id="SSF53335">
    <property type="entry name" value="S-adenosyl-L-methionine-dependent methyltransferases"/>
    <property type="match status" value="1"/>
</dbReference>
<dbReference type="GO" id="GO:0008171">
    <property type="term" value="F:O-methyltransferase activity"/>
    <property type="evidence" value="ECO:0007669"/>
    <property type="project" value="InterPro"/>
</dbReference>
<feature type="domain" description="O-methyltransferase C-terminal" evidence="4">
    <location>
        <begin position="211"/>
        <end position="316"/>
    </location>
</feature>
<gene>
    <name evidence="5" type="ORF">EW026_g7313</name>
</gene>
<evidence type="ECO:0000313" key="6">
    <source>
        <dbReference type="Proteomes" id="UP000309038"/>
    </source>
</evidence>
<name>A0A4S4K8C0_9APHY</name>
<dbReference type="InterPro" id="IPR036390">
    <property type="entry name" value="WH_DNA-bd_sf"/>
</dbReference>
<dbReference type="Gene3D" id="1.10.10.10">
    <property type="entry name" value="Winged helix-like DNA-binding domain superfamily/Winged helix DNA-binding domain"/>
    <property type="match status" value="1"/>
</dbReference>
<dbReference type="EMBL" id="SGPJ01000506">
    <property type="protein sequence ID" value="THG94085.1"/>
    <property type="molecule type" value="Genomic_DNA"/>
</dbReference>
<dbReference type="GO" id="GO:0032259">
    <property type="term" value="P:methylation"/>
    <property type="evidence" value="ECO:0007669"/>
    <property type="project" value="UniProtKB-KW"/>
</dbReference>
<dbReference type="InterPro" id="IPR029063">
    <property type="entry name" value="SAM-dependent_MTases_sf"/>
</dbReference>
<keyword evidence="1" id="KW-0489">Methyltransferase</keyword>
<evidence type="ECO:0000259" key="4">
    <source>
        <dbReference type="Pfam" id="PF00891"/>
    </source>
</evidence>
<evidence type="ECO:0000256" key="3">
    <source>
        <dbReference type="ARBA" id="ARBA00022691"/>
    </source>
</evidence>
<keyword evidence="6" id="KW-1185">Reference proteome</keyword>
<evidence type="ECO:0000256" key="1">
    <source>
        <dbReference type="ARBA" id="ARBA00022603"/>
    </source>
</evidence>
<dbReference type="PANTHER" id="PTHR43712:SF2">
    <property type="entry name" value="O-METHYLTRANSFERASE CICE"/>
    <property type="match status" value="1"/>
</dbReference>
<dbReference type="SUPFAM" id="SSF46785">
    <property type="entry name" value="Winged helix' DNA-binding domain"/>
    <property type="match status" value="1"/>
</dbReference>
<dbReference type="PANTHER" id="PTHR43712">
    <property type="entry name" value="PUTATIVE (AFU_ORTHOLOGUE AFUA_4G14580)-RELATED"/>
    <property type="match status" value="1"/>
</dbReference>
<proteinExistence type="predicted"/>
<evidence type="ECO:0000313" key="5">
    <source>
        <dbReference type="EMBL" id="THG94085.1"/>
    </source>
</evidence>
<dbReference type="Gene3D" id="3.40.50.150">
    <property type="entry name" value="Vaccinia Virus protein VP39"/>
    <property type="match status" value="1"/>
</dbReference>
<dbReference type="Pfam" id="PF00891">
    <property type="entry name" value="Methyltransf_2"/>
    <property type="match status" value="1"/>
</dbReference>
<keyword evidence="2" id="KW-0808">Transferase</keyword>
<dbReference type="Proteomes" id="UP000309038">
    <property type="component" value="Unassembled WGS sequence"/>
</dbReference>
<dbReference type="InterPro" id="IPR001077">
    <property type="entry name" value="COMT_C"/>
</dbReference>
<dbReference type="InterPro" id="IPR036388">
    <property type="entry name" value="WH-like_DNA-bd_sf"/>
</dbReference>
<evidence type="ECO:0000256" key="2">
    <source>
        <dbReference type="ARBA" id="ARBA00022679"/>
    </source>
</evidence>
<sequence length="411" mass="45110">MDANITELDALQRTLNHAIDTFRRELAAAKLPPLSLNATKPHPLDDCTYLPPPRLYEARRLALASIGQLKSLLQFPFEKVVEEAYGVYDQACLDVMIHTGLVECLAGASDRQKGLHVSEIQKALDIDSRKLTIILRYLSTGCWVRETDEGVFTLNRPSLELLQGTNGRRFLSNPHGPGLASALVEWLQHPEWKYSDSVTHTPVQIVHKTDLPIFDWLKTRPDDLFLVAEGIRSFGDAHVRGVIADYPWGSLEGQTVVDCGGGQGSLAVQLAKSFPDLRFIIQDLPEVVVLAKANIDSQLPAAQVEGQVLAETQDFFTPQTRKDMIGPMLTLNIADAAGPKSKLIIIETVSVPGISQGPNTLGPQIMGLDTLNDDAYQPVSPPPFIPANLGGLEETRRIRWIPDHKGVSLAS</sequence>
<keyword evidence="3" id="KW-0949">S-adenosyl-L-methionine</keyword>
<reference evidence="5 6" key="1">
    <citation type="submission" date="2019-02" db="EMBL/GenBank/DDBJ databases">
        <title>Genome sequencing of the rare red list fungi Phlebia centrifuga.</title>
        <authorList>
            <person name="Buettner E."/>
            <person name="Kellner H."/>
        </authorList>
    </citation>
    <scope>NUCLEOTIDE SEQUENCE [LARGE SCALE GENOMIC DNA]</scope>
    <source>
        <strain evidence="5 6">DSM 108282</strain>
    </source>
</reference>
<comment type="caution">
    <text evidence="5">The sequence shown here is derived from an EMBL/GenBank/DDBJ whole genome shotgun (WGS) entry which is preliminary data.</text>
</comment>
<organism evidence="5 6">
    <name type="scientific">Hermanssonia centrifuga</name>
    <dbReference type="NCBI Taxonomy" id="98765"/>
    <lineage>
        <taxon>Eukaryota</taxon>
        <taxon>Fungi</taxon>
        <taxon>Dikarya</taxon>
        <taxon>Basidiomycota</taxon>
        <taxon>Agaricomycotina</taxon>
        <taxon>Agaricomycetes</taxon>
        <taxon>Polyporales</taxon>
        <taxon>Meruliaceae</taxon>
        <taxon>Hermanssonia</taxon>
    </lineage>
</organism>
<dbReference type="AlphaFoldDB" id="A0A4S4K8C0"/>
<accession>A0A4S4K8C0</accession>